<dbReference type="InterPro" id="IPR013784">
    <property type="entry name" value="Carb-bd-like_fold"/>
</dbReference>
<organism evidence="2 3">
    <name type="scientific">Mucilaginibacter calamicampi</name>
    <dbReference type="NCBI Taxonomy" id="1302352"/>
    <lineage>
        <taxon>Bacteria</taxon>
        <taxon>Pseudomonadati</taxon>
        <taxon>Bacteroidota</taxon>
        <taxon>Sphingobacteriia</taxon>
        <taxon>Sphingobacteriales</taxon>
        <taxon>Sphingobacteriaceae</taxon>
        <taxon>Mucilaginibacter</taxon>
    </lineage>
</organism>
<dbReference type="InterPro" id="IPR037066">
    <property type="entry name" value="Plug_dom_sf"/>
</dbReference>
<proteinExistence type="predicted"/>
<gene>
    <name evidence="2" type="ORF">ACFQZS_05665</name>
</gene>
<name>A0ABW2YT57_9SPHI</name>
<sequence length="837" mass="91805">MPCYNHLFNLIGKKFILIFLFFSSLTVNAQNTNDRFGSIVTTLDSLNKTLPIEKVHLHLDKPFYSLGDTIWIKAYVTGQYNKLSDLSSMVHLDLINDKGFAKTSFALPLTNGEGWGTVVLADSIFSAGNYNLQAYTNVMRNFNEDYFYYRALTIGNALPSSLRSASKTDTTGINLQVSQSTTKVPDDINLSFFPEGGNLISGLPTTVAFKAIGADGLSREVNGYVVDQNNNQIVSFSSEHAGMGTFRMTPDAANHYSALFKINGADKRIAMPVIQDKGYSLSATQDNNNIILRLISSANLPDDTLNIVAQADNKVYYTGQAAVRGRRFLGALPKTRFPEGIVQITVFSKNFTPLAERLVFIRNAKQQLNINVSNANISDKLRMAITATDDAGQPITGAFSIAVTNAGKVPYSEDDEVTILSDMLLTSDLKGYIEQPNYYFADTLAMKQKHLDNLMLTQGWRRFTWPDVLAGKLKTALFAPEHGNISGVVLDTKKRPVAGARVSLLFKTGELALFNTLSGADGKFVFNGVLADKDEKYALTASERNSTKNYLVELDKPIEIPAPNAIYRQTRPYPGFNEYITEAKQEYNSLVNSGLLNGGKLLKEVTIKEIKKPTVNSAAVKHSKNLHGPGNADYLITFLDLVRCNGASDLAGCLVNMGKFASITLNSGLLYSRGRREPMGIYVDGNYVGVNYDGAISDISAVEILNSTGLTSVYGSTGFSGLILITTKTGDIDYNAYEMERYGVVSNKPKKQPKAAINNLTLAPRREFYAPLYEAKQNKAIIARSTVYWKPNVATDKDGRATIEFVAGDAATNYRIILEGVGINGQLGRKVINYSTK</sequence>
<evidence type="ECO:0000313" key="3">
    <source>
        <dbReference type="Proteomes" id="UP001596958"/>
    </source>
</evidence>
<feature type="chain" id="PRO_5046714777" description="TonB-dependent receptor plug domain-containing protein" evidence="1">
    <location>
        <begin position="30"/>
        <end position="837"/>
    </location>
</feature>
<evidence type="ECO:0000256" key="1">
    <source>
        <dbReference type="SAM" id="SignalP"/>
    </source>
</evidence>
<evidence type="ECO:0008006" key="4">
    <source>
        <dbReference type="Google" id="ProtNLM"/>
    </source>
</evidence>
<dbReference type="Gene3D" id="2.170.130.10">
    <property type="entry name" value="TonB-dependent receptor, plug domain"/>
    <property type="match status" value="1"/>
</dbReference>
<dbReference type="Proteomes" id="UP001596958">
    <property type="component" value="Unassembled WGS sequence"/>
</dbReference>
<protein>
    <recommendedName>
        <fullName evidence="4">TonB-dependent receptor plug domain-containing protein</fullName>
    </recommendedName>
</protein>
<feature type="signal peptide" evidence="1">
    <location>
        <begin position="1"/>
        <end position="29"/>
    </location>
</feature>
<dbReference type="EMBL" id="JBHTHU010000005">
    <property type="protein sequence ID" value="MFD0749621.1"/>
    <property type="molecule type" value="Genomic_DNA"/>
</dbReference>
<dbReference type="SUPFAM" id="SSF49452">
    <property type="entry name" value="Starch-binding domain-like"/>
    <property type="match status" value="1"/>
</dbReference>
<evidence type="ECO:0000313" key="2">
    <source>
        <dbReference type="EMBL" id="MFD0749621.1"/>
    </source>
</evidence>
<keyword evidence="3" id="KW-1185">Reference proteome</keyword>
<accession>A0ABW2YT57</accession>
<keyword evidence="1" id="KW-0732">Signal</keyword>
<comment type="caution">
    <text evidence="2">The sequence shown here is derived from an EMBL/GenBank/DDBJ whole genome shotgun (WGS) entry which is preliminary data.</text>
</comment>
<reference evidence="3" key="1">
    <citation type="journal article" date="2019" name="Int. J. Syst. Evol. Microbiol.">
        <title>The Global Catalogue of Microorganisms (GCM) 10K type strain sequencing project: providing services to taxonomists for standard genome sequencing and annotation.</title>
        <authorList>
            <consortium name="The Broad Institute Genomics Platform"/>
            <consortium name="The Broad Institute Genome Sequencing Center for Infectious Disease"/>
            <person name="Wu L."/>
            <person name="Ma J."/>
        </authorList>
    </citation>
    <scope>NUCLEOTIDE SEQUENCE [LARGE SCALE GENOMIC DNA]</scope>
    <source>
        <strain evidence="3">CCUG 63418</strain>
    </source>
</reference>